<reference evidence="1" key="1">
    <citation type="submission" date="2022-01" db="EMBL/GenBank/DDBJ databases">
        <authorList>
            <person name="Braso-Vives M."/>
        </authorList>
    </citation>
    <scope>NUCLEOTIDE SEQUENCE</scope>
</reference>
<keyword evidence="2" id="KW-1185">Reference proteome</keyword>
<protein>
    <submittedName>
        <fullName evidence="1">FOCAD protein</fullName>
    </submittedName>
</protein>
<sequence length="426" mass="49330">MSESETPPMLGSPEMEAQAHALVDMVIENARQRLVEEEKEKEAEHQAQEAVMGTQKYGYYDYLMLEDKEEDYAVKNITWPRAEEFNIKVGDEKINEFIKTWDYEGSWLYCIDFLQEEDHEYDKRYRYRVRWSIPTRRKPIPRATACVYFTIEVSKIKPKHFPVQVYYVFETNKLVHRPGQSRFREKWLKDIIESKVIAMETADLLKSCYLRGHLVSHGHVPMVWYIACINVAIETIEEIEGDEVMQHLTKSFYQCTRFKSQHTGDAARIQWLLEVMGQCRNIAYGKIPLLQAQSTGSALNMVTQFLVDVFCAAVTCWSCVSLPLLWGVTGTGCQTDTAEVSSESRMLETVPLLPYAILQLVSSEPWTHVVDKLVDWLMEMYQAPVDLPDKYKTALMGSVLALRHTTVFKKPSVWTRAYQMLSAVKL</sequence>
<dbReference type="Pfam" id="PF14469">
    <property type="entry name" value="AKAP28"/>
    <property type="match status" value="1"/>
</dbReference>
<gene>
    <name evidence="1" type="primary">FOCAD</name>
    <name evidence="1" type="ORF">BLAG_LOCUS7059</name>
</gene>
<dbReference type="EMBL" id="OV696699">
    <property type="protein sequence ID" value="CAH1244418.1"/>
    <property type="molecule type" value="Genomic_DNA"/>
</dbReference>
<accession>A0A8J9YYW0</accession>
<proteinExistence type="predicted"/>
<dbReference type="OrthoDB" id="6125419at2759"/>
<dbReference type="Proteomes" id="UP000838412">
    <property type="component" value="Chromosome 14"/>
</dbReference>
<dbReference type="PANTHER" id="PTHR35075:SF1">
    <property type="entry name" value="A-KINASE ANCHOR PROTEIN 14"/>
    <property type="match status" value="1"/>
</dbReference>
<dbReference type="AlphaFoldDB" id="A0A8J9YYW0"/>
<name>A0A8J9YYW0_BRALA</name>
<dbReference type="InterPro" id="IPR025663">
    <property type="entry name" value="AKAP_28"/>
</dbReference>
<dbReference type="InterPro" id="IPR053084">
    <property type="entry name" value="AKAP"/>
</dbReference>
<organism evidence="1 2">
    <name type="scientific">Branchiostoma lanceolatum</name>
    <name type="common">Common lancelet</name>
    <name type="synonym">Amphioxus lanceolatum</name>
    <dbReference type="NCBI Taxonomy" id="7740"/>
    <lineage>
        <taxon>Eukaryota</taxon>
        <taxon>Metazoa</taxon>
        <taxon>Chordata</taxon>
        <taxon>Cephalochordata</taxon>
        <taxon>Leptocardii</taxon>
        <taxon>Amphioxiformes</taxon>
        <taxon>Branchiostomatidae</taxon>
        <taxon>Branchiostoma</taxon>
    </lineage>
</organism>
<dbReference type="EMBL" id="OV696699">
    <property type="protein sequence ID" value="CAH1244419.1"/>
    <property type="molecule type" value="Genomic_DNA"/>
</dbReference>
<evidence type="ECO:0000313" key="2">
    <source>
        <dbReference type="Proteomes" id="UP000838412"/>
    </source>
</evidence>
<dbReference type="PANTHER" id="PTHR35075">
    <property type="entry name" value="A-KINASE ANCHOR PROTEIN 14"/>
    <property type="match status" value="1"/>
</dbReference>
<evidence type="ECO:0000313" key="1">
    <source>
        <dbReference type="EMBL" id="CAH1244418.1"/>
    </source>
</evidence>
<dbReference type="EMBL" id="OV696699">
    <property type="protein sequence ID" value="CAH1244420.1"/>
    <property type="molecule type" value="Genomic_DNA"/>
</dbReference>
<dbReference type="GO" id="GO:0005952">
    <property type="term" value="C:cAMP-dependent protein kinase complex"/>
    <property type="evidence" value="ECO:0007669"/>
    <property type="project" value="TreeGrafter"/>
</dbReference>
<dbReference type="GO" id="GO:0034237">
    <property type="term" value="F:protein kinase A regulatory subunit binding"/>
    <property type="evidence" value="ECO:0007669"/>
    <property type="project" value="TreeGrafter"/>
</dbReference>